<evidence type="ECO:0000256" key="4">
    <source>
        <dbReference type="ARBA" id="ARBA00022692"/>
    </source>
</evidence>
<evidence type="ECO:0000256" key="5">
    <source>
        <dbReference type="ARBA" id="ARBA00022801"/>
    </source>
</evidence>
<dbReference type="InterPro" id="IPR039731">
    <property type="entry name" value="Rce1"/>
</dbReference>
<evidence type="ECO:0000256" key="11">
    <source>
        <dbReference type="SAM" id="MobiDB-lite"/>
    </source>
</evidence>
<dbReference type="PANTHER" id="PTHR13046">
    <property type="entry name" value="PROTEASE U48 CAAX PRENYL PROTEASE RCE1"/>
    <property type="match status" value="1"/>
</dbReference>
<name>A0A9P6RER0_9FUNG</name>
<dbReference type="PANTHER" id="PTHR13046:SF0">
    <property type="entry name" value="CAAX PRENYL PROTEASE 2"/>
    <property type="match status" value="1"/>
</dbReference>
<protein>
    <recommendedName>
        <fullName evidence="10">intramembrane prenyl-peptidase Rce1</fullName>
        <ecNumber evidence="10">3.4.26.1</ecNumber>
    </recommendedName>
</protein>
<evidence type="ECO:0000256" key="2">
    <source>
        <dbReference type="ARBA" id="ARBA00006897"/>
    </source>
</evidence>
<feature type="region of interest" description="Disordered" evidence="11">
    <location>
        <begin position="214"/>
        <end position="234"/>
    </location>
</feature>
<evidence type="ECO:0000256" key="12">
    <source>
        <dbReference type="SAM" id="Phobius"/>
    </source>
</evidence>
<feature type="transmembrane region" description="Helical" evidence="12">
    <location>
        <begin position="477"/>
        <end position="494"/>
    </location>
</feature>
<evidence type="ECO:0000313" key="15">
    <source>
        <dbReference type="Proteomes" id="UP000738325"/>
    </source>
</evidence>
<evidence type="ECO:0000313" key="14">
    <source>
        <dbReference type="EMBL" id="KAG0317036.1"/>
    </source>
</evidence>
<keyword evidence="15" id="KW-1185">Reference proteome</keyword>
<dbReference type="GO" id="GO:0071586">
    <property type="term" value="P:CAAX-box protein processing"/>
    <property type="evidence" value="ECO:0007669"/>
    <property type="project" value="InterPro"/>
</dbReference>
<keyword evidence="4 12" id="KW-0812">Transmembrane</keyword>
<sequence>MSTFDPVISPWLAAGSCIGFTIMYVGSLYAFPTRSKQKREHARYSLVPPIPSRSTSTTTALNTTDTPPQSPRPSSSSSISTSTVNTTANSSNVVTNAATATSTTSSATATKSPTSGVADNRAHRSSTHLHFIDQNINILNNISVNSGVNNATTSNAVSSATSSPALTAVPTFSSPNSGSTALSASAASALLASLPSTSARPEVAIHHYAPGSPYDPSSARWQQQPWQQREHTPSTPVEIQKLDRDHPLVIKQRLKGLALTSVLVPVYLWWLFKFTDAVPSDQSFWTRLGQFLGLLGIAIPESIFKLANHIVIPLVLVGILFMGPILMMFLSNELPFQQAFDWASQRQHLWGMVGIRNFVAGPISEEFIFRSCMVAIVSKSGASSFTMIFALPLVFGIAHFHHGYESFVKKGRTRRALLNAALTACFQLVYTTLFGWFATFLFLRTSNVIAPCLCHAFCNMLGFPDVTNIQYFGRWKIWLYLAFVIGVVLFGVLLRPMTSPELYGNETNLAYWKITMGAVAPTSST</sequence>
<feature type="transmembrane region" description="Helical" evidence="12">
    <location>
        <begin position="254"/>
        <end position="272"/>
    </location>
</feature>
<feature type="transmembrane region" description="Helical" evidence="12">
    <location>
        <begin position="12"/>
        <end position="31"/>
    </location>
</feature>
<feature type="transmembrane region" description="Helical" evidence="12">
    <location>
        <begin position="284"/>
        <end position="303"/>
    </location>
</feature>
<dbReference type="InterPro" id="IPR003675">
    <property type="entry name" value="Rce1/LyrA-like_dom"/>
</dbReference>
<feature type="region of interest" description="Disordered" evidence="11">
    <location>
        <begin position="42"/>
        <end position="122"/>
    </location>
</feature>
<organism evidence="14 15">
    <name type="scientific">Dissophora globulifera</name>
    <dbReference type="NCBI Taxonomy" id="979702"/>
    <lineage>
        <taxon>Eukaryota</taxon>
        <taxon>Fungi</taxon>
        <taxon>Fungi incertae sedis</taxon>
        <taxon>Mucoromycota</taxon>
        <taxon>Mortierellomycotina</taxon>
        <taxon>Mortierellomycetes</taxon>
        <taxon>Mortierellales</taxon>
        <taxon>Mortierellaceae</taxon>
        <taxon>Dissophora</taxon>
    </lineage>
</organism>
<proteinExistence type="inferred from homology"/>
<dbReference type="GO" id="GO:0004222">
    <property type="term" value="F:metalloendopeptidase activity"/>
    <property type="evidence" value="ECO:0007669"/>
    <property type="project" value="InterPro"/>
</dbReference>
<evidence type="ECO:0000256" key="10">
    <source>
        <dbReference type="ARBA" id="ARBA00049729"/>
    </source>
</evidence>
<dbReference type="GO" id="GO:0005789">
    <property type="term" value="C:endoplasmic reticulum membrane"/>
    <property type="evidence" value="ECO:0007669"/>
    <property type="project" value="UniProtKB-SubCell"/>
</dbReference>
<comment type="caution">
    <text evidence="14">The sequence shown here is derived from an EMBL/GenBank/DDBJ whole genome shotgun (WGS) entry which is preliminary data.</text>
</comment>
<evidence type="ECO:0000256" key="1">
    <source>
        <dbReference type="ARBA" id="ARBA00004477"/>
    </source>
</evidence>
<comment type="subcellular location">
    <subcellularLocation>
        <location evidence="1">Endoplasmic reticulum membrane</location>
        <topology evidence="1">Multi-pass membrane protein</topology>
    </subcellularLocation>
</comment>
<dbReference type="Pfam" id="PF02517">
    <property type="entry name" value="Rce1-like"/>
    <property type="match status" value="1"/>
</dbReference>
<evidence type="ECO:0000256" key="8">
    <source>
        <dbReference type="ARBA" id="ARBA00023136"/>
    </source>
</evidence>
<evidence type="ECO:0000256" key="3">
    <source>
        <dbReference type="ARBA" id="ARBA00022670"/>
    </source>
</evidence>
<accession>A0A9P6RER0</accession>
<feature type="compositionally biased region" description="Polar residues" evidence="11">
    <location>
        <begin position="219"/>
        <end position="234"/>
    </location>
</feature>
<dbReference type="EMBL" id="JAAAIP010000445">
    <property type="protein sequence ID" value="KAG0317036.1"/>
    <property type="molecule type" value="Genomic_DNA"/>
</dbReference>
<keyword evidence="6" id="KW-0256">Endoplasmic reticulum</keyword>
<comment type="catalytic activity">
    <reaction evidence="9">
        <text>Hydrolyzes the peptide bond -P2-(S-farnesyl or geranylgeranyl)C-P1'-P2'-P3'-COOH where P1' and P2' are amino acids with aliphatic sidechains and P3' is any C-terminal residue.</text>
        <dbReference type="EC" id="3.4.26.1"/>
    </reaction>
</comment>
<feature type="compositionally biased region" description="Low complexity" evidence="11">
    <location>
        <begin position="52"/>
        <end position="115"/>
    </location>
</feature>
<feature type="transmembrane region" description="Helical" evidence="12">
    <location>
        <begin position="310"/>
        <end position="330"/>
    </location>
</feature>
<keyword evidence="8 12" id="KW-0472">Membrane</keyword>
<keyword evidence="3" id="KW-0645">Protease</keyword>
<reference evidence="14" key="1">
    <citation type="journal article" date="2020" name="Fungal Divers.">
        <title>Resolving the Mortierellaceae phylogeny through synthesis of multi-gene phylogenetics and phylogenomics.</title>
        <authorList>
            <person name="Vandepol N."/>
            <person name="Liber J."/>
            <person name="Desiro A."/>
            <person name="Na H."/>
            <person name="Kennedy M."/>
            <person name="Barry K."/>
            <person name="Grigoriev I.V."/>
            <person name="Miller A.N."/>
            <person name="O'Donnell K."/>
            <person name="Stajich J.E."/>
            <person name="Bonito G."/>
        </authorList>
    </citation>
    <scope>NUCLEOTIDE SEQUENCE</scope>
    <source>
        <strain evidence="14">REB-010B</strain>
    </source>
</reference>
<dbReference type="EC" id="3.4.26.1" evidence="10"/>
<evidence type="ECO:0000256" key="6">
    <source>
        <dbReference type="ARBA" id="ARBA00022824"/>
    </source>
</evidence>
<evidence type="ECO:0000256" key="7">
    <source>
        <dbReference type="ARBA" id="ARBA00022989"/>
    </source>
</evidence>
<comment type="similarity">
    <text evidence="2">Belongs to the peptidase U48 family.</text>
</comment>
<keyword evidence="5" id="KW-0378">Hydrolase</keyword>
<feature type="domain" description="CAAX prenyl protease 2/Lysostaphin resistance protein A-like" evidence="13">
    <location>
        <begin position="353"/>
        <end position="460"/>
    </location>
</feature>
<keyword evidence="7 12" id="KW-1133">Transmembrane helix</keyword>
<dbReference type="Proteomes" id="UP000738325">
    <property type="component" value="Unassembled WGS sequence"/>
</dbReference>
<dbReference type="OrthoDB" id="271604at2759"/>
<feature type="transmembrane region" description="Helical" evidence="12">
    <location>
        <begin position="385"/>
        <end position="404"/>
    </location>
</feature>
<evidence type="ECO:0000259" key="13">
    <source>
        <dbReference type="Pfam" id="PF02517"/>
    </source>
</evidence>
<dbReference type="AlphaFoldDB" id="A0A9P6RER0"/>
<feature type="transmembrane region" description="Helical" evidence="12">
    <location>
        <begin position="416"/>
        <end position="438"/>
    </location>
</feature>
<gene>
    <name evidence="14" type="ORF">BGZ99_006543</name>
</gene>
<evidence type="ECO:0000256" key="9">
    <source>
        <dbReference type="ARBA" id="ARBA00047280"/>
    </source>
</evidence>